<comment type="similarity">
    <text evidence="2">Belongs to the acyltransferase 3 family.</text>
</comment>
<organism evidence="9 10">
    <name type="scientific">Parabacteroides gordonii MS-1 = DSM 23371</name>
    <dbReference type="NCBI Taxonomy" id="1203610"/>
    <lineage>
        <taxon>Bacteria</taxon>
        <taxon>Pseudomonadati</taxon>
        <taxon>Bacteroidota</taxon>
        <taxon>Bacteroidia</taxon>
        <taxon>Bacteroidales</taxon>
        <taxon>Tannerellaceae</taxon>
        <taxon>Parabacteroides</taxon>
    </lineage>
</organism>
<evidence type="ECO:0000256" key="1">
    <source>
        <dbReference type="ARBA" id="ARBA00004651"/>
    </source>
</evidence>
<dbReference type="PANTHER" id="PTHR40074:SF2">
    <property type="entry name" value="O-ACETYLTRANSFERASE WECH"/>
    <property type="match status" value="1"/>
</dbReference>
<dbReference type="HOGENOM" id="CLU_1729622_0_0_10"/>
<evidence type="ECO:0000256" key="4">
    <source>
        <dbReference type="ARBA" id="ARBA00022692"/>
    </source>
</evidence>
<name>A0A0F5IWI6_9BACT</name>
<dbReference type="EMBL" id="AQHW01000025">
    <property type="protein sequence ID" value="KKB49580.1"/>
    <property type="molecule type" value="Genomic_DNA"/>
</dbReference>
<feature type="transmembrane region" description="Helical" evidence="7">
    <location>
        <begin position="9"/>
        <end position="26"/>
    </location>
</feature>
<feature type="domain" description="Acyltransferase 3" evidence="8">
    <location>
        <begin position="4"/>
        <end position="138"/>
    </location>
</feature>
<evidence type="ECO:0000256" key="2">
    <source>
        <dbReference type="ARBA" id="ARBA00007400"/>
    </source>
</evidence>
<evidence type="ECO:0000256" key="5">
    <source>
        <dbReference type="ARBA" id="ARBA00022989"/>
    </source>
</evidence>
<dbReference type="PROSITE" id="PS51257">
    <property type="entry name" value="PROKAR_LIPOPROTEIN"/>
    <property type="match status" value="1"/>
</dbReference>
<dbReference type="GO" id="GO:0005886">
    <property type="term" value="C:plasma membrane"/>
    <property type="evidence" value="ECO:0007669"/>
    <property type="project" value="UniProtKB-SubCell"/>
</dbReference>
<feature type="transmembrane region" description="Helical" evidence="7">
    <location>
        <begin position="46"/>
        <end position="64"/>
    </location>
</feature>
<proteinExistence type="inferred from homology"/>
<dbReference type="RefSeq" id="WP_028728187.1">
    <property type="nucleotide sequence ID" value="NZ_AUAE01000027.1"/>
</dbReference>
<dbReference type="GO" id="GO:0016413">
    <property type="term" value="F:O-acetyltransferase activity"/>
    <property type="evidence" value="ECO:0007669"/>
    <property type="project" value="TreeGrafter"/>
</dbReference>
<feature type="transmembrane region" description="Helical" evidence="7">
    <location>
        <begin position="85"/>
        <end position="103"/>
    </location>
</feature>
<evidence type="ECO:0000313" key="9">
    <source>
        <dbReference type="EMBL" id="KKB49580.1"/>
    </source>
</evidence>
<keyword evidence="4 7" id="KW-0812">Transmembrane</keyword>
<keyword evidence="3" id="KW-1003">Cell membrane</keyword>
<dbReference type="InterPro" id="IPR002656">
    <property type="entry name" value="Acyl_transf_3_dom"/>
</dbReference>
<dbReference type="Proteomes" id="UP000033035">
    <property type="component" value="Unassembled WGS sequence"/>
</dbReference>
<keyword evidence="6 7" id="KW-0472">Membrane</keyword>
<dbReference type="PANTHER" id="PTHR40074">
    <property type="entry name" value="O-ACETYLTRANSFERASE WECH"/>
    <property type="match status" value="1"/>
</dbReference>
<reference evidence="9 10" key="1">
    <citation type="submission" date="2013-04" db="EMBL/GenBank/DDBJ databases">
        <title>The Genome Sequence of Parabacteroides gordonii DSM 23371.</title>
        <authorList>
            <consortium name="The Broad Institute Genomics Platform"/>
            <person name="Earl A."/>
            <person name="Ward D."/>
            <person name="Feldgarden M."/>
            <person name="Gevers D."/>
            <person name="Martens E."/>
            <person name="Sakamoto M."/>
            <person name="Benno Y."/>
            <person name="Suzuki N."/>
            <person name="Matsunaga N."/>
            <person name="Koshihara K."/>
            <person name="Seki M."/>
            <person name="Komiya H."/>
            <person name="Walker B."/>
            <person name="Young S."/>
            <person name="Zeng Q."/>
            <person name="Gargeya S."/>
            <person name="Fitzgerald M."/>
            <person name="Haas B."/>
            <person name="Abouelleil A."/>
            <person name="Allen A.W."/>
            <person name="Alvarado L."/>
            <person name="Arachchi H.M."/>
            <person name="Berlin A.M."/>
            <person name="Chapman S.B."/>
            <person name="Gainer-Dewar J."/>
            <person name="Goldberg J."/>
            <person name="Griggs A."/>
            <person name="Gujja S."/>
            <person name="Hansen M."/>
            <person name="Howarth C."/>
            <person name="Imamovic A."/>
            <person name="Ireland A."/>
            <person name="Larimer J."/>
            <person name="McCowan C."/>
            <person name="Murphy C."/>
            <person name="Pearson M."/>
            <person name="Poon T.W."/>
            <person name="Priest M."/>
            <person name="Roberts A."/>
            <person name="Saif S."/>
            <person name="Shea T."/>
            <person name="Sisk P."/>
            <person name="Sykes S."/>
            <person name="Wortman J."/>
            <person name="Nusbaum C."/>
            <person name="Birren B."/>
        </authorList>
    </citation>
    <scope>NUCLEOTIDE SEQUENCE [LARGE SCALE GENOMIC DNA]</scope>
    <source>
        <strain evidence="9 10">MS-1</strain>
    </source>
</reference>
<sequence>MQRNLYFDALRGIAIMMVVAIHTFYACEFESWLSICAISMREIFNMAVPMFLAISGFFIGRMVFEDKRQVFVFWKKQIPKVYIPVLFWSIPYFALAILEGQSILENVLLLFFCGYSIYYFIALIVQCYLLLPVIQKKMLNPVIGGEFFVYQ</sequence>
<dbReference type="STRING" id="1203610.HMPREF1536_04645"/>
<evidence type="ECO:0000259" key="8">
    <source>
        <dbReference type="Pfam" id="PF01757"/>
    </source>
</evidence>
<keyword evidence="5 7" id="KW-1133">Transmembrane helix</keyword>
<protein>
    <recommendedName>
        <fullName evidence="8">Acyltransferase 3 domain-containing protein</fullName>
    </recommendedName>
</protein>
<evidence type="ECO:0000256" key="3">
    <source>
        <dbReference type="ARBA" id="ARBA00022475"/>
    </source>
</evidence>
<dbReference type="AlphaFoldDB" id="A0A0F5IWI6"/>
<comment type="subcellular location">
    <subcellularLocation>
        <location evidence="1">Cell membrane</location>
        <topology evidence="1">Multi-pass membrane protein</topology>
    </subcellularLocation>
</comment>
<evidence type="ECO:0000256" key="6">
    <source>
        <dbReference type="ARBA" id="ARBA00023136"/>
    </source>
</evidence>
<keyword evidence="10" id="KW-1185">Reference proteome</keyword>
<comment type="caution">
    <text evidence="9">The sequence shown here is derived from an EMBL/GenBank/DDBJ whole genome shotgun (WGS) entry which is preliminary data.</text>
</comment>
<feature type="transmembrane region" description="Helical" evidence="7">
    <location>
        <begin position="109"/>
        <end position="131"/>
    </location>
</feature>
<gene>
    <name evidence="9" type="ORF">HMPREF1536_04645</name>
</gene>
<accession>A0A0F5IWI6</accession>
<evidence type="ECO:0000313" key="10">
    <source>
        <dbReference type="Proteomes" id="UP000033035"/>
    </source>
</evidence>
<dbReference type="PATRIC" id="fig|1203610.3.peg.4736"/>
<dbReference type="GO" id="GO:0009246">
    <property type="term" value="P:enterobacterial common antigen biosynthetic process"/>
    <property type="evidence" value="ECO:0007669"/>
    <property type="project" value="TreeGrafter"/>
</dbReference>
<evidence type="ECO:0000256" key="7">
    <source>
        <dbReference type="SAM" id="Phobius"/>
    </source>
</evidence>
<dbReference type="Pfam" id="PF01757">
    <property type="entry name" value="Acyl_transf_3"/>
    <property type="match status" value="1"/>
</dbReference>